<keyword evidence="2" id="KW-1185">Reference proteome</keyword>
<sequence length="299" mass="32197">MPEEVRSTTANQLVILFEGSWFFIQDPEDSTRILALCPYVDAPDHVCWFGFWDGSSIAGPNATGPNGAMQEGESLWVDVITDQAKNTAPVDALFQAAQAAYSFPYLTSSDPATSPLQLTDTTGMRRVSISMPDSMRADGLLTNATVYGSQNPGSTIKLDAGSSYVDFLFVYYYDTQADVAMGTQFFEQPVFSTSLATVVPHLIFKVMGTAADAQDMASEYTHLVQTFDSLRQMVFSPDGICCDVAIYPEAGQRLQFEILDPSFSAAELGIPSQQLGGLRIRDYASCAAGPFAASGVLGG</sequence>
<protein>
    <submittedName>
        <fullName evidence="1">Uncharacterized protein</fullName>
    </submittedName>
</protein>
<dbReference type="STRING" id="474950.SAMN05421771_0401"/>
<dbReference type="Proteomes" id="UP000199024">
    <property type="component" value="Unassembled WGS sequence"/>
</dbReference>
<gene>
    <name evidence="1" type="ORF">SAMN05421771_0401</name>
</gene>
<dbReference type="EMBL" id="FOZL01000001">
    <property type="protein sequence ID" value="SFR99650.1"/>
    <property type="molecule type" value="Genomic_DNA"/>
</dbReference>
<dbReference type="AlphaFoldDB" id="A0A1I6L8S2"/>
<organism evidence="1 2">
    <name type="scientific">Granulicella pectinivorans</name>
    <dbReference type="NCBI Taxonomy" id="474950"/>
    <lineage>
        <taxon>Bacteria</taxon>
        <taxon>Pseudomonadati</taxon>
        <taxon>Acidobacteriota</taxon>
        <taxon>Terriglobia</taxon>
        <taxon>Terriglobales</taxon>
        <taxon>Acidobacteriaceae</taxon>
        <taxon>Granulicella</taxon>
    </lineage>
</organism>
<dbReference type="RefSeq" id="WP_089836130.1">
    <property type="nucleotide sequence ID" value="NZ_FOZL01000001.1"/>
</dbReference>
<reference evidence="1 2" key="1">
    <citation type="submission" date="2016-10" db="EMBL/GenBank/DDBJ databases">
        <authorList>
            <person name="de Groot N.N."/>
        </authorList>
    </citation>
    <scope>NUCLEOTIDE SEQUENCE [LARGE SCALE GENOMIC DNA]</scope>
    <source>
        <strain evidence="1 2">DSM 21001</strain>
    </source>
</reference>
<evidence type="ECO:0000313" key="1">
    <source>
        <dbReference type="EMBL" id="SFR99650.1"/>
    </source>
</evidence>
<proteinExistence type="predicted"/>
<evidence type="ECO:0000313" key="2">
    <source>
        <dbReference type="Proteomes" id="UP000199024"/>
    </source>
</evidence>
<accession>A0A1I6L8S2</accession>
<name>A0A1I6L8S2_9BACT</name>